<proteinExistence type="predicted"/>
<keyword evidence="2" id="KW-1185">Reference proteome</keyword>
<dbReference type="AlphaFoldDB" id="A0A7J6QXW8"/>
<sequence>MRSVPDTANMLTTASRLAAICRTKESYTALKSLYLRAMEASIPGRVYTTHTASAKLLNAVTLLGDADVLADLLARLDVPRSQSHRAFGNRSVLLAFVRSCSHLTRHMRLPQETAVHLESLRKDTVLLMTDKERAKDPSCKCRSPCLQQYLTLARCLFATSSATERRRSLLRWKHREARRQQRQKPANWWLSPSEASRL</sequence>
<evidence type="ECO:0000313" key="1">
    <source>
        <dbReference type="EMBL" id="KAF4713244.1"/>
    </source>
</evidence>
<organism evidence="1 2">
    <name type="scientific">Perkinsus olseni</name>
    <name type="common">Perkinsus atlanticus</name>
    <dbReference type="NCBI Taxonomy" id="32597"/>
    <lineage>
        <taxon>Eukaryota</taxon>
        <taxon>Sar</taxon>
        <taxon>Alveolata</taxon>
        <taxon>Perkinsozoa</taxon>
        <taxon>Perkinsea</taxon>
        <taxon>Perkinsida</taxon>
        <taxon>Perkinsidae</taxon>
        <taxon>Perkinsus</taxon>
    </lineage>
</organism>
<reference evidence="1 2" key="1">
    <citation type="submission" date="2020-04" db="EMBL/GenBank/DDBJ databases">
        <title>Perkinsus olseni comparative genomics.</title>
        <authorList>
            <person name="Bogema D.R."/>
        </authorList>
    </citation>
    <scope>NUCLEOTIDE SEQUENCE [LARGE SCALE GENOMIC DNA]</scope>
    <source>
        <strain evidence="1 2">ATCC PRA-207</strain>
    </source>
</reference>
<protein>
    <submittedName>
        <fullName evidence="1">Uncharacterized protein</fullName>
    </submittedName>
</protein>
<comment type="caution">
    <text evidence="1">The sequence shown here is derived from an EMBL/GenBank/DDBJ whole genome shotgun (WGS) entry which is preliminary data.</text>
</comment>
<accession>A0A7J6QXW8</accession>
<gene>
    <name evidence="1" type="ORF">FOZ63_009635</name>
</gene>
<feature type="non-terminal residue" evidence="1">
    <location>
        <position position="1"/>
    </location>
</feature>
<name>A0A7J6QXW8_PEROL</name>
<dbReference type="Proteomes" id="UP000553632">
    <property type="component" value="Unassembled WGS sequence"/>
</dbReference>
<evidence type="ECO:0000313" key="2">
    <source>
        <dbReference type="Proteomes" id="UP000553632"/>
    </source>
</evidence>
<dbReference type="EMBL" id="JABANO010029620">
    <property type="protein sequence ID" value="KAF4713244.1"/>
    <property type="molecule type" value="Genomic_DNA"/>
</dbReference>